<feature type="region of interest" description="Disordered" evidence="1">
    <location>
        <begin position="271"/>
        <end position="293"/>
    </location>
</feature>
<sequence>MPSQPLDGLKISSRVTLLEPGMYIFRYASQPPADKPVCIALQQAPLGKGSIDFFPAEGVSKNMLTKLGDTIVARVKGGVTTVLITEYHMFDDVIEPIDLRIDRIDNSPAIMRTFAVVSSTEPAPAIASSAAPTPLELTAHLQRSGEVVSSEGWVGMPNSDEFIESFAINWPNKPAGVDLLYTCMVAGSGPSRNVSTGTFVGVRGEGLPLICTGFSLVGPQRKRYELTGHIVFGNAEPQRLVSNQMMHGPTGTEPLVALHIAVTPVTKMNAARSKSPWEHSAQPQKISATSQLA</sequence>
<accession>A0A2S3WXY2</accession>
<organism evidence="2 3">
    <name type="scientific">Pseudomonas putida</name>
    <name type="common">Arthrobacter siderocapsulatus</name>
    <dbReference type="NCBI Taxonomy" id="303"/>
    <lineage>
        <taxon>Bacteria</taxon>
        <taxon>Pseudomonadati</taxon>
        <taxon>Pseudomonadota</taxon>
        <taxon>Gammaproteobacteria</taxon>
        <taxon>Pseudomonadales</taxon>
        <taxon>Pseudomonadaceae</taxon>
        <taxon>Pseudomonas</taxon>
    </lineage>
</organism>
<evidence type="ECO:0000313" key="2">
    <source>
        <dbReference type="EMBL" id="POG06238.1"/>
    </source>
</evidence>
<dbReference type="Proteomes" id="UP000237230">
    <property type="component" value="Unassembled WGS sequence"/>
</dbReference>
<gene>
    <name evidence="2" type="ORF">BGP84_25670</name>
</gene>
<dbReference type="EMBL" id="MINH01000021">
    <property type="protein sequence ID" value="POG06238.1"/>
    <property type="molecule type" value="Genomic_DNA"/>
</dbReference>
<proteinExistence type="predicted"/>
<reference evidence="2 3" key="2">
    <citation type="submission" date="2018-03" db="EMBL/GenBank/DDBJ databases">
        <title>Draft genome of Pseudomonas putida strain KH-21-114.</title>
        <authorList>
            <person name="Yoshizawa S."/>
            <person name="Khan N.H."/>
            <person name="Nishimura M."/>
            <person name="Chiura H.X."/>
            <person name="Ogura Y."/>
            <person name="Hayashi T."/>
            <person name="Kogure K."/>
        </authorList>
    </citation>
    <scope>NUCLEOTIDE SEQUENCE [LARGE SCALE GENOMIC DNA]</scope>
    <source>
        <strain evidence="2 3">KH-21-114</strain>
    </source>
</reference>
<feature type="compositionally biased region" description="Polar residues" evidence="1">
    <location>
        <begin position="281"/>
        <end position="293"/>
    </location>
</feature>
<name>A0A2S3WXY2_PSEPU</name>
<evidence type="ECO:0000256" key="1">
    <source>
        <dbReference type="SAM" id="MobiDB-lite"/>
    </source>
</evidence>
<dbReference type="AlphaFoldDB" id="A0A2S3WXY2"/>
<comment type="caution">
    <text evidence="2">The sequence shown here is derived from an EMBL/GenBank/DDBJ whole genome shotgun (WGS) entry which is preliminary data.</text>
</comment>
<reference evidence="2 3" key="1">
    <citation type="submission" date="2016-08" db="EMBL/GenBank/DDBJ databases">
        <authorList>
            <person name="Seilhamer J.J."/>
        </authorList>
    </citation>
    <scope>NUCLEOTIDE SEQUENCE [LARGE SCALE GENOMIC DNA]</scope>
    <source>
        <strain evidence="2 3">KH-21-114</strain>
    </source>
</reference>
<evidence type="ECO:0000313" key="3">
    <source>
        <dbReference type="Proteomes" id="UP000237230"/>
    </source>
</evidence>
<protein>
    <submittedName>
        <fullName evidence="2">Uncharacterized protein</fullName>
    </submittedName>
</protein>
<dbReference type="OrthoDB" id="8749423at2"/>
<dbReference type="RefSeq" id="WP_103449626.1">
    <property type="nucleotide sequence ID" value="NZ_MINH01000021.1"/>
</dbReference>